<evidence type="ECO:0000313" key="2">
    <source>
        <dbReference type="Proteomes" id="UP000243459"/>
    </source>
</evidence>
<proteinExistence type="predicted"/>
<accession>A0A5P1ETP7</accession>
<dbReference type="Proteomes" id="UP000243459">
    <property type="component" value="Chromosome 5"/>
</dbReference>
<dbReference type="AlphaFoldDB" id="A0A5P1ETP7"/>
<dbReference type="EMBL" id="CM007385">
    <property type="protein sequence ID" value="ONK68099.1"/>
    <property type="molecule type" value="Genomic_DNA"/>
</dbReference>
<protein>
    <submittedName>
        <fullName evidence="1">Uncharacterized protein</fullName>
    </submittedName>
</protein>
<gene>
    <name evidence="1" type="ORF">A4U43_C05F7440</name>
</gene>
<name>A0A5P1ETP7_ASPOF</name>
<reference evidence="2" key="1">
    <citation type="journal article" date="2017" name="Nat. Commun.">
        <title>The asparagus genome sheds light on the origin and evolution of a young Y chromosome.</title>
        <authorList>
            <person name="Harkess A."/>
            <person name="Zhou J."/>
            <person name="Xu C."/>
            <person name="Bowers J.E."/>
            <person name="Van der Hulst R."/>
            <person name="Ayyampalayam S."/>
            <person name="Mercati F."/>
            <person name="Riccardi P."/>
            <person name="McKain M.R."/>
            <person name="Kakrana A."/>
            <person name="Tang H."/>
            <person name="Ray J."/>
            <person name="Groenendijk J."/>
            <person name="Arikit S."/>
            <person name="Mathioni S.M."/>
            <person name="Nakano M."/>
            <person name="Shan H."/>
            <person name="Telgmann-Rauber A."/>
            <person name="Kanno A."/>
            <person name="Yue Z."/>
            <person name="Chen H."/>
            <person name="Li W."/>
            <person name="Chen Y."/>
            <person name="Xu X."/>
            <person name="Zhang Y."/>
            <person name="Luo S."/>
            <person name="Chen H."/>
            <person name="Gao J."/>
            <person name="Mao Z."/>
            <person name="Pires J.C."/>
            <person name="Luo M."/>
            <person name="Kudrna D."/>
            <person name="Wing R.A."/>
            <person name="Meyers B.C."/>
            <person name="Yi K."/>
            <person name="Kong H."/>
            <person name="Lavrijsen P."/>
            <person name="Sunseri F."/>
            <person name="Falavigna A."/>
            <person name="Ye Y."/>
            <person name="Leebens-Mack J.H."/>
            <person name="Chen G."/>
        </authorList>
    </citation>
    <scope>NUCLEOTIDE SEQUENCE [LARGE SCALE GENOMIC DNA]</scope>
    <source>
        <strain evidence="2">cv. DH0086</strain>
    </source>
</reference>
<organism evidence="1 2">
    <name type="scientific">Asparagus officinalis</name>
    <name type="common">Garden asparagus</name>
    <dbReference type="NCBI Taxonomy" id="4686"/>
    <lineage>
        <taxon>Eukaryota</taxon>
        <taxon>Viridiplantae</taxon>
        <taxon>Streptophyta</taxon>
        <taxon>Embryophyta</taxon>
        <taxon>Tracheophyta</taxon>
        <taxon>Spermatophyta</taxon>
        <taxon>Magnoliopsida</taxon>
        <taxon>Liliopsida</taxon>
        <taxon>Asparagales</taxon>
        <taxon>Asparagaceae</taxon>
        <taxon>Asparagoideae</taxon>
        <taxon>Asparagus</taxon>
    </lineage>
</organism>
<sequence length="155" mass="18307">MGFSKVVKFLTYFNFRGRKFIAFAERGRVLNSPKKFLNRKERRWLASDFRQSAEVGGQLRSWRKSAEFNDEVGLPSAELGEGIWVRFFRERERDLGLRSVEFVFGRRSWSTSRFSSTDLGLDFGILLRERAEEEERKAGFGNRFWDFPKGERDSK</sequence>
<evidence type="ECO:0000313" key="1">
    <source>
        <dbReference type="EMBL" id="ONK68099.1"/>
    </source>
</evidence>
<keyword evidence="2" id="KW-1185">Reference proteome</keyword>
<dbReference type="Gramene" id="ONK68099">
    <property type="protein sequence ID" value="ONK68099"/>
    <property type="gene ID" value="A4U43_C05F7440"/>
</dbReference>